<dbReference type="GO" id="GO:0046872">
    <property type="term" value="F:metal ion binding"/>
    <property type="evidence" value="ECO:0007669"/>
    <property type="project" value="InterPro"/>
</dbReference>
<feature type="chain" id="PRO_5029865334" evidence="1">
    <location>
        <begin position="22"/>
        <end position="311"/>
    </location>
</feature>
<dbReference type="EnsemblMetazoa" id="CLYHEMT009839.1">
    <property type="protein sequence ID" value="CLYHEMP009839.1"/>
    <property type="gene ID" value="CLYHEMG009839"/>
</dbReference>
<dbReference type="RefSeq" id="XP_066915542.1">
    <property type="nucleotide sequence ID" value="XM_067059441.1"/>
</dbReference>
<dbReference type="PANTHER" id="PTHR21472:SF26">
    <property type="entry name" value="ENDONUCLEASE DOMAIN CONTAINING 1"/>
    <property type="match status" value="1"/>
</dbReference>
<dbReference type="SMART" id="SM00892">
    <property type="entry name" value="Endonuclease_NS"/>
    <property type="match status" value="1"/>
</dbReference>
<dbReference type="PANTHER" id="PTHR21472">
    <property type="entry name" value="ENDONUCLEASE DOMAIN-CONTAINING 1 PROTEIN ENDOD1"/>
    <property type="match status" value="1"/>
</dbReference>
<evidence type="ECO:0000313" key="5">
    <source>
        <dbReference type="Proteomes" id="UP000594262"/>
    </source>
</evidence>
<dbReference type="GO" id="GO:0003676">
    <property type="term" value="F:nucleic acid binding"/>
    <property type="evidence" value="ECO:0007669"/>
    <property type="project" value="InterPro"/>
</dbReference>
<proteinExistence type="predicted"/>
<sequence>MEFLASYFVHLTILLASTTYGFLSPQLKDCRGFLKDKFLPKNYPKPLKKVGICQRLNTVKYYATMYNLEHKIPLYSAYKMDPSIEKDQPPDLKKWMVELGLSAKGGDMGDENELTKKEAKIQAVNKDYTEAKEPVVRGQMCPKIHRNKEARTATFTLTNAAPLYEKFQAVWRIVEQETKKLMMKKCIGALAPGTPFFVPGPIPGPTQIAEKVHIPTHAYVASACAKDSPGTFSFGVMGPNDESAKSPKDIPILVTDVVTLGKKIKEYWGMPPPPEAPIKFFKDDGNPVNNVAVNELKDALKDRGVNVVEDM</sequence>
<dbReference type="InterPro" id="IPR020821">
    <property type="entry name" value="ENPP1-3/EXOG-like_nuc-like"/>
</dbReference>
<evidence type="ECO:0000313" key="4">
    <source>
        <dbReference type="EnsemblMetazoa" id="CLYHEMP009839.1"/>
    </source>
</evidence>
<dbReference type="InterPro" id="IPR044925">
    <property type="entry name" value="His-Me_finger_sf"/>
</dbReference>
<dbReference type="Proteomes" id="UP000594262">
    <property type="component" value="Unplaced"/>
</dbReference>
<dbReference type="OrthoDB" id="5967827at2759"/>
<dbReference type="Pfam" id="PF01223">
    <property type="entry name" value="Endonuclease_NS"/>
    <property type="match status" value="1"/>
</dbReference>
<keyword evidence="5" id="KW-1185">Reference proteome</keyword>
<organism evidence="4 5">
    <name type="scientific">Clytia hemisphaerica</name>
    <dbReference type="NCBI Taxonomy" id="252671"/>
    <lineage>
        <taxon>Eukaryota</taxon>
        <taxon>Metazoa</taxon>
        <taxon>Cnidaria</taxon>
        <taxon>Hydrozoa</taxon>
        <taxon>Hydroidolina</taxon>
        <taxon>Leptothecata</taxon>
        <taxon>Obeliida</taxon>
        <taxon>Clytiidae</taxon>
        <taxon>Clytia</taxon>
    </lineage>
</organism>
<dbReference type="InterPro" id="IPR044929">
    <property type="entry name" value="DNA/RNA_non-sp_Endonuclease_sf"/>
</dbReference>
<dbReference type="GeneID" id="136802681"/>
<feature type="signal peptide" evidence="1">
    <location>
        <begin position="1"/>
        <end position="21"/>
    </location>
</feature>
<evidence type="ECO:0000256" key="1">
    <source>
        <dbReference type="SAM" id="SignalP"/>
    </source>
</evidence>
<dbReference type="GO" id="GO:0016787">
    <property type="term" value="F:hydrolase activity"/>
    <property type="evidence" value="ECO:0007669"/>
    <property type="project" value="InterPro"/>
</dbReference>
<feature type="domain" description="ENPP1-3/EXOG-like endonuclease/phosphodiesterase" evidence="2">
    <location>
        <begin position="59"/>
        <end position="266"/>
    </location>
</feature>
<evidence type="ECO:0000259" key="2">
    <source>
        <dbReference type="SMART" id="SM00477"/>
    </source>
</evidence>
<dbReference type="AlphaFoldDB" id="A0A7M5VEL6"/>
<evidence type="ECO:0000259" key="3">
    <source>
        <dbReference type="SMART" id="SM00892"/>
    </source>
</evidence>
<dbReference type="SMART" id="SM00477">
    <property type="entry name" value="NUC"/>
    <property type="match status" value="1"/>
</dbReference>
<name>A0A7M5VEL6_9CNID</name>
<dbReference type="SUPFAM" id="SSF54060">
    <property type="entry name" value="His-Me finger endonucleases"/>
    <property type="match status" value="1"/>
</dbReference>
<dbReference type="Gene3D" id="3.40.570.10">
    <property type="entry name" value="Extracellular Endonuclease, subunit A"/>
    <property type="match status" value="1"/>
</dbReference>
<reference evidence="4" key="1">
    <citation type="submission" date="2021-01" db="UniProtKB">
        <authorList>
            <consortium name="EnsemblMetazoa"/>
        </authorList>
    </citation>
    <scope>IDENTIFICATION</scope>
</reference>
<protein>
    <submittedName>
        <fullName evidence="4">Uncharacterized protein</fullName>
    </submittedName>
</protein>
<feature type="domain" description="DNA/RNA non-specific endonuclease/pyrophosphatase/phosphodiesterase" evidence="3">
    <location>
        <begin position="58"/>
        <end position="284"/>
    </location>
</feature>
<accession>A0A7M5VEL6</accession>
<dbReference type="InterPro" id="IPR039015">
    <property type="entry name" value="ENDOD1"/>
</dbReference>
<keyword evidence="1" id="KW-0732">Signal</keyword>
<dbReference type="InterPro" id="IPR001604">
    <property type="entry name" value="Endo_G_ENPP1-like_dom"/>
</dbReference>